<dbReference type="AlphaFoldDB" id="A0A9P6GU22"/>
<sequence length="136" mass="15318">MRVQPTEEQGLDWRTAWPRRRCPAPIQRLPRIQDAEYRNPLTWRAAAASSPHPRNALPQETSPPTRGPICDAPVASSRSTWANLGRQHRTELALFFLSHAKRTRQPSPPHPTRWCRVSSDAVVANQHALSKPPALA</sequence>
<evidence type="ECO:0000313" key="3">
    <source>
        <dbReference type="Proteomes" id="UP000756921"/>
    </source>
</evidence>
<protein>
    <submittedName>
        <fullName evidence="2">Uncharacterized protein</fullName>
    </submittedName>
</protein>
<reference evidence="2" key="1">
    <citation type="journal article" date="2020" name="Mol. Plant Microbe Interact.">
        <title>Genome Sequence of the Biocontrol Agent Coniothyrium minitans strain Conio (IMI 134523).</title>
        <authorList>
            <person name="Patel D."/>
            <person name="Shittu T.A."/>
            <person name="Baroncelli R."/>
            <person name="Muthumeenakshi S."/>
            <person name="Osborne T.H."/>
            <person name="Janganan T.K."/>
            <person name="Sreenivasaprasad S."/>
        </authorList>
    </citation>
    <scope>NUCLEOTIDE SEQUENCE</scope>
    <source>
        <strain evidence="2">Conio</strain>
    </source>
</reference>
<evidence type="ECO:0000256" key="1">
    <source>
        <dbReference type="SAM" id="MobiDB-lite"/>
    </source>
</evidence>
<comment type="caution">
    <text evidence="2">The sequence shown here is derived from an EMBL/GenBank/DDBJ whole genome shotgun (WGS) entry which is preliminary data.</text>
</comment>
<keyword evidence="3" id="KW-1185">Reference proteome</keyword>
<evidence type="ECO:0000313" key="2">
    <source>
        <dbReference type="EMBL" id="KAF9741569.1"/>
    </source>
</evidence>
<proteinExistence type="predicted"/>
<organism evidence="2 3">
    <name type="scientific">Paraphaeosphaeria minitans</name>
    <dbReference type="NCBI Taxonomy" id="565426"/>
    <lineage>
        <taxon>Eukaryota</taxon>
        <taxon>Fungi</taxon>
        <taxon>Dikarya</taxon>
        <taxon>Ascomycota</taxon>
        <taxon>Pezizomycotina</taxon>
        <taxon>Dothideomycetes</taxon>
        <taxon>Pleosporomycetidae</taxon>
        <taxon>Pleosporales</taxon>
        <taxon>Massarineae</taxon>
        <taxon>Didymosphaeriaceae</taxon>
        <taxon>Paraphaeosphaeria</taxon>
    </lineage>
</organism>
<dbReference type="EMBL" id="WJXW01000001">
    <property type="protein sequence ID" value="KAF9741569.1"/>
    <property type="molecule type" value="Genomic_DNA"/>
</dbReference>
<accession>A0A9P6GU22</accession>
<feature type="region of interest" description="Disordered" evidence="1">
    <location>
        <begin position="43"/>
        <end position="74"/>
    </location>
</feature>
<dbReference type="Proteomes" id="UP000756921">
    <property type="component" value="Unassembled WGS sequence"/>
</dbReference>
<gene>
    <name evidence="2" type="ORF">PMIN01_01108</name>
</gene>
<name>A0A9P6GU22_9PLEO</name>